<proteinExistence type="predicted"/>
<sequence>MLAMEVNDNAASLTPRGALGFIASMLAPTEDSGPHAIDNDSGHRQGSCSTQRVPHCMSRVSALR</sequence>
<dbReference type="Proteomes" id="UP000215455">
    <property type="component" value="Unassembled WGS sequence"/>
</dbReference>
<organism evidence="2 3">
    <name type="scientific">Pseudomonas umsongensis</name>
    <dbReference type="NCBI Taxonomy" id="198618"/>
    <lineage>
        <taxon>Bacteria</taxon>
        <taxon>Pseudomonadati</taxon>
        <taxon>Pseudomonadota</taxon>
        <taxon>Gammaproteobacteria</taxon>
        <taxon>Pseudomonadales</taxon>
        <taxon>Pseudomonadaceae</taxon>
        <taxon>Pseudomonas</taxon>
    </lineage>
</organism>
<accession>A0ABX4E4N7</accession>
<feature type="region of interest" description="Disordered" evidence="1">
    <location>
        <begin position="29"/>
        <end position="64"/>
    </location>
</feature>
<protein>
    <submittedName>
        <fullName evidence="2">Uncharacterized protein</fullName>
    </submittedName>
</protein>
<evidence type="ECO:0000313" key="3">
    <source>
        <dbReference type="Proteomes" id="UP000215455"/>
    </source>
</evidence>
<comment type="caution">
    <text evidence="2">The sequence shown here is derived from an EMBL/GenBank/DDBJ whole genome shotgun (WGS) entry which is preliminary data.</text>
</comment>
<gene>
    <name evidence="2" type="ORF">PSUM_04230</name>
</gene>
<dbReference type="EMBL" id="NIWU01000001">
    <property type="protein sequence ID" value="OXR35106.1"/>
    <property type="molecule type" value="Genomic_DNA"/>
</dbReference>
<evidence type="ECO:0000256" key="1">
    <source>
        <dbReference type="SAM" id="MobiDB-lite"/>
    </source>
</evidence>
<evidence type="ECO:0000313" key="2">
    <source>
        <dbReference type="EMBL" id="OXR35106.1"/>
    </source>
</evidence>
<reference evidence="2 3" key="1">
    <citation type="submission" date="2017-06" db="EMBL/GenBank/DDBJ databases">
        <authorList>
            <person name="Furmanczyk E.M."/>
        </authorList>
    </citation>
    <scope>NUCLEOTIDE SEQUENCE [LARGE SCALE GENOMIC DNA]</scope>
    <source>
        <strain evidence="2 3">DSM 16611</strain>
    </source>
</reference>
<keyword evidence="3" id="KW-1185">Reference proteome</keyword>
<name>A0ABX4E4N7_9PSED</name>